<feature type="coiled-coil region" evidence="1">
    <location>
        <begin position="32"/>
        <end position="59"/>
    </location>
</feature>
<sequence>MILKQLMIMPPLAMDDAGVRHSILRTEVEVLLEAQEHRLRDELERIDRYKDSLLNLKDLVLKIGSSSSILTPESLSQRFDALESRIKAELALLANLLNLMTTNAQPVQTGVQRGEGIGVVIGGSSKVSIGGNGSLKGDHDVKVIGKVINT</sequence>
<evidence type="ECO:0000313" key="2">
    <source>
        <dbReference type="EMBL" id="CAI9276632.1"/>
    </source>
</evidence>
<evidence type="ECO:0000313" key="3">
    <source>
        <dbReference type="Proteomes" id="UP001177003"/>
    </source>
</evidence>
<gene>
    <name evidence="2" type="ORF">LSALG_LOCUS16602</name>
</gene>
<organism evidence="2 3">
    <name type="scientific">Lactuca saligna</name>
    <name type="common">Willowleaf lettuce</name>
    <dbReference type="NCBI Taxonomy" id="75948"/>
    <lineage>
        <taxon>Eukaryota</taxon>
        <taxon>Viridiplantae</taxon>
        <taxon>Streptophyta</taxon>
        <taxon>Embryophyta</taxon>
        <taxon>Tracheophyta</taxon>
        <taxon>Spermatophyta</taxon>
        <taxon>Magnoliopsida</taxon>
        <taxon>eudicotyledons</taxon>
        <taxon>Gunneridae</taxon>
        <taxon>Pentapetalae</taxon>
        <taxon>asterids</taxon>
        <taxon>campanulids</taxon>
        <taxon>Asterales</taxon>
        <taxon>Asteraceae</taxon>
        <taxon>Cichorioideae</taxon>
        <taxon>Cichorieae</taxon>
        <taxon>Lactucinae</taxon>
        <taxon>Lactuca</taxon>
    </lineage>
</organism>
<dbReference type="Proteomes" id="UP001177003">
    <property type="component" value="Chromosome 3"/>
</dbReference>
<accession>A0AA35YMM4</accession>
<dbReference type="AlphaFoldDB" id="A0AA35YMM4"/>
<proteinExistence type="predicted"/>
<keyword evidence="3" id="KW-1185">Reference proteome</keyword>
<protein>
    <submittedName>
        <fullName evidence="2">Uncharacterized protein</fullName>
    </submittedName>
</protein>
<name>A0AA35YMM4_LACSI</name>
<dbReference type="EMBL" id="OX465079">
    <property type="protein sequence ID" value="CAI9276632.1"/>
    <property type="molecule type" value="Genomic_DNA"/>
</dbReference>
<reference evidence="2" key="1">
    <citation type="submission" date="2023-04" db="EMBL/GenBank/DDBJ databases">
        <authorList>
            <person name="Vijverberg K."/>
            <person name="Xiong W."/>
            <person name="Schranz E."/>
        </authorList>
    </citation>
    <scope>NUCLEOTIDE SEQUENCE</scope>
</reference>
<keyword evidence="1" id="KW-0175">Coiled coil</keyword>
<evidence type="ECO:0000256" key="1">
    <source>
        <dbReference type="SAM" id="Coils"/>
    </source>
</evidence>